<evidence type="ECO:0000313" key="3">
    <source>
        <dbReference type="Proteomes" id="UP001163714"/>
    </source>
</evidence>
<reference evidence="2" key="1">
    <citation type="submission" date="2022-10" db="EMBL/GenBank/DDBJ databases">
        <title>Shewanella flava sp. nov, isolated from the estuary of the Fenhe River into the Yellow River.</title>
        <authorList>
            <person name="Li Y."/>
        </authorList>
    </citation>
    <scope>NUCLEOTIDE SEQUENCE</scope>
    <source>
        <strain evidence="2">FYR11-62</strain>
    </source>
</reference>
<comment type="caution">
    <text evidence="2">The sequence shown here is derived from an EMBL/GenBank/DDBJ whole genome shotgun (WGS) entry which is preliminary data.</text>
</comment>
<protein>
    <submittedName>
        <fullName evidence="2">Uncharacterized protein</fullName>
    </submittedName>
</protein>
<proteinExistence type="predicted"/>
<dbReference type="RefSeq" id="WP_264724815.1">
    <property type="nucleotide sequence ID" value="NZ_JAPDMX010000003.1"/>
</dbReference>
<keyword evidence="1" id="KW-0732">Signal</keyword>
<name>A0ABT3I5I1_9GAMM</name>
<evidence type="ECO:0000313" key="2">
    <source>
        <dbReference type="EMBL" id="MCW3171330.1"/>
    </source>
</evidence>
<evidence type="ECO:0000256" key="1">
    <source>
        <dbReference type="SAM" id="SignalP"/>
    </source>
</evidence>
<dbReference type="Proteomes" id="UP001163714">
    <property type="component" value="Unassembled WGS sequence"/>
</dbReference>
<keyword evidence="3" id="KW-1185">Reference proteome</keyword>
<accession>A0ABT3I5I1</accession>
<feature type="signal peptide" evidence="1">
    <location>
        <begin position="1"/>
        <end position="32"/>
    </location>
</feature>
<gene>
    <name evidence="2" type="ORF">OHT75_02415</name>
</gene>
<feature type="chain" id="PRO_5047530086" evidence="1">
    <location>
        <begin position="33"/>
        <end position="98"/>
    </location>
</feature>
<sequence length="98" mass="10971">MKTMNNAAKRVSLAAILATAVVGMAIATPSKANEIQNELLTQHTVQLNEQAVQNELQYELKLEKQLTQQVANAESRYVAQICQQHDLPYDNETSTCRR</sequence>
<organism evidence="2 3">
    <name type="scientific">Shewanella subflava</name>
    <dbReference type="NCBI Taxonomy" id="2986476"/>
    <lineage>
        <taxon>Bacteria</taxon>
        <taxon>Pseudomonadati</taxon>
        <taxon>Pseudomonadota</taxon>
        <taxon>Gammaproteobacteria</taxon>
        <taxon>Alteromonadales</taxon>
        <taxon>Shewanellaceae</taxon>
        <taxon>Shewanella</taxon>
    </lineage>
</organism>
<dbReference type="EMBL" id="JAPDMX010000003">
    <property type="protein sequence ID" value="MCW3171330.1"/>
    <property type="molecule type" value="Genomic_DNA"/>
</dbReference>